<keyword evidence="4 8" id="KW-0274">FAD</keyword>
<dbReference type="GO" id="GO:0050661">
    <property type="term" value="F:NADP binding"/>
    <property type="evidence" value="ECO:0007669"/>
    <property type="project" value="InterPro"/>
</dbReference>
<dbReference type="FunFam" id="3.50.50.60:FF:000138">
    <property type="entry name" value="Flavin-containing monooxygenase"/>
    <property type="match status" value="1"/>
</dbReference>
<evidence type="ECO:0000256" key="7">
    <source>
        <dbReference type="ARBA" id="ARBA00023033"/>
    </source>
</evidence>
<comment type="caution">
    <text evidence="9">The sequence shown here is derived from an EMBL/GenBank/DDBJ whole genome shotgun (WGS) entry which is preliminary data.</text>
</comment>
<evidence type="ECO:0000256" key="2">
    <source>
        <dbReference type="ARBA" id="ARBA00009183"/>
    </source>
</evidence>
<organism evidence="9 10">
    <name type="scientific">Littorina saxatilis</name>
    <dbReference type="NCBI Taxonomy" id="31220"/>
    <lineage>
        <taxon>Eukaryota</taxon>
        <taxon>Metazoa</taxon>
        <taxon>Spiralia</taxon>
        <taxon>Lophotrochozoa</taxon>
        <taxon>Mollusca</taxon>
        <taxon>Gastropoda</taxon>
        <taxon>Caenogastropoda</taxon>
        <taxon>Littorinimorpha</taxon>
        <taxon>Littorinoidea</taxon>
        <taxon>Littorinidae</taxon>
        <taxon>Littorina</taxon>
    </lineage>
</organism>
<sequence length="431" mass="48236">MSVRVAVIGAGAAGLCAVRHLASRPSTFSVQAFEQSPGVGGTWVYTEKTGTDIYGLPIHSSMYKNLKTNLPKEVMAFPDFPFDKQLPSFIKHQDVLQYLEKYATHFNLLQHIKFETQVIKVQPIHCPKEQSPTGQDQKWEVTSAPVLDSKKSVTEEYDAVIVCNGHYAVPLIPKVPGLETFSGEIIHSHTYRAPEDFKNQTVLCLGAAASGQDISIDLSSEAKMVYLCHNKSLIQSPLPPNVQQKPGIQSVSGSTVTLNNGEEISADCLLFCTGYHFRFPFLTESCHLHIEEERLTPLYKHLIHTEFPTLSFIGICKTICPFPQFHVQILLVLAALDGSFQLPSKEEMDADTEADYQKRLSEGLPKRHAHTMGNRQWAYNDEIARLAGCELIQKSVKNLYDAVHETRVKNLVGYKRVNYEMVNECSYSEAC</sequence>
<protein>
    <recommendedName>
        <fullName evidence="8">Flavin-containing monooxygenase</fullName>
        <ecNumber evidence="8">1.-.-.-</ecNumber>
    </recommendedName>
</protein>
<dbReference type="PRINTS" id="PR00370">
    <property type="entry name" value="FMOXYGENASE"/>
</dbReference>
<gene>
    <name evidence="9" type="ORF">V1264_000192</name>
</gene>
<dbReference type="Gene3D" id="3.50.50.60">
    <property type="entry name" value="FAD/NAD(P)-binding domain"/>
    <property type="match status" value="2"/>
</dbReference>
<dbReference type="PANTHER" id="PTHR23023">
    <property type="entry name" value="DIMETHYLANILINE MONOOXYGENASE"/>
    <property type="match status" value="1"/>
</dbReference>
<dbReference type="InterPro" id="IPR000960">
    <property type="entry name" value="Flavin_mOase"/>
</dbReference>
<evidence type="ECO:0000313" key="10">
    <source>
        <dbReference type="Proteomes" id="UP001374579"/>
    </source>
</evidence>
<keyword evidence="5" id="KW-0521">NADP</keyword>
<keyword evidence="6 8" id="KW-0560">Oxidoreductase</keyword>
<comment type="similarity">
    <text evidence="2 8">Belongs to the FMO family.</text>
</comment>
<dbReference type="Pfam" id="PF00743">
    <property type="entry name" value="FMO-like"/>
    <property type="match status" value="2"/>
</dbReference>
<dbReference type="AlphaFoldDB" id="A0AAN9BYA3"/>
<dbReference type="InterPro" id="IPR020946">
    <property type="entry name" value="Flavin_mOase-like"/>
</dbReference>
<dbReference type="InterPro" id="IPR036188">
    <property type="entry name" value="FAD/NAD-bd_sf"/>
</dbReference>
<dbReference type="InterPro" id="IPR050346">
    <property type="entry name" value="FMO-like"/>
</dbReference>
<accession>A0AAN9BYA3</accession>
<evidence type="ECO:0000256" key="5">
    <source>
        <dbReference type="ARBA" id="ARBA00022857"/>
    </source>
</evidence>
<evidence type="ECO:0000313" key="9">
    <source>
        <dbReference type="EMBL" id="KAK7114067.1"/>
    </source>
</evidence>
<evidence type="ECO:0000256" key="1">
    <source>
        <dbReference type="ARBA" id="ARBA00001974"/>
    </source>
</evidence>
<dbReference type="SUPFAM" id="SSF51905">
    <property type="entry name" value="FAD/NAD(P)-binding domain"/>
    <property type="match status" value="2"/>
</dbReference>
<dbReference type="Proteomes" id="UP001374579">
    <property type="component" value="Unassembled WGS sequence"/>
</dbReference>
<keyword evidence="3 8" id="KW-0285">Flavoprotein</keyword>
<dbReference type="EMBL" id="JBAMIC010000001">
    <property type="protein sequence ID" value="KAK7114067.1"/>
    <property type="molecule type" value="Genomic_DNA"/>
</dbReference>
<name>A0AAN9BYA3_9CAEN</name>
<reference evidence="9 10" key="1">
    <citation type="submission" date="2024-02" db="EMBL/GenBank/DDBJ databases">
        <title>Chromosome-scale genome assembly of the rough periwinkle Littorina saxatilis.</title>
        <authorList>
            <person name="De Jode A."/>
            <person name="Faria R."/>
            <person name="Formenti G."/>
            <person name="Sims Y."/>
            <person name="Smith T.P."/>
            <person name="Tracey A."/>
            <person name="Wood J.M.D."/>
            <person name="Zagrodzka Z.B."/>
            <person name="Johannesson K."/>
            <person name="Butlin R.K."/>
            <person name="Leder E.H."/>
        </authorList>
    </citation>
    <scope>NUCLEOTIDE SEQUENCE [LARGE SCALE GENOMIC DNA]</scope>
    <source>
        <strain evidence="9">Snail1</strain>
        <tissue evidence="9">Muscle</tissue>
    </source>
</reference>
<proteinExistence type="inferred from homology"/>
<evidence type="ECO:0000256" key="6">
    <source>
        <dbReference type="ARBA" id="ARBA00023002"/>
    </source>
</evidence>
<comment type="cofactor">
    <cofactor evidence="1 8">
        <name>FAD</name>
        <dbReference type="ChEBI" id="CHEBI:57692"/>
    </cofactor>
</comment>
<evidence type="ECO:0000256" key="4">
    <source>
        <dbReference type="ARBA" id="ARBA00022827"/>
    </source>
</evidence>
<dbReference type="GO" id="GO:0050660">
    <property type="term" value="F:flavin adenine dinucleotide binding"/>
    <property type="evidence" value="ECO:0007669"/>
    <property type="project" value="InterPro"/>
</dbReference>
<evidence type="ECO:0000256" key="8">
    <source>
        <dbReference type="RuleBase" id="RU361177"/>
    </source>
</evidence>
<dbReference type="EC" id="1.-.-.-" evidence="8"/>
<evidence type="ECO:0000256" key="3">
    <source>
        <dbReference type="ARBA" id="ARBA00022630"/>
    </source>
</evidence>
<keyword evidence="10" id="KW-1185">Reference proteome</keyword>
<dbReference type="GO" id="GO:0004499">
    <property type="term" value="F:N,N-dimethylaniline monooxygenase activity"/>
    <property type="evidence" value="ECO:0007669"/>
    <property type="project" value="InterPro"/>
</dbReference>
<dbReference type="PIRSF" id="PIRSF000332">
    <property type="entry name" value="FMO"/>
    <property type="match status" value="1"/>
</dbReference>
<keyword evidence="7 8" id="KW-0503">Monooxygenase</keyword>